<evidence type="ECO:0000313" key="3">
    <source>
        <dbReference type="WBParaSite" id="L893_g2873.t1"/>
    </source>
</evidence>
<sequence length="67" mass="7709">MRNYRHGNTDDKGSKYHRPKISNYESRSICLCGEDESLRDSKCNLALHSPRATFCWNKCAQKSSVLT</sequence>
<reference evidence="3" key="1">
    <citation type="submission" date="2016-11" db="UniProtKB">
        <authorList>
            <consortium name="WormBaseParasite"/>
        </authorList>
    </citation>
    <scope>IDENTIFICATION</scope>
</reference>
<protein>
    <submittedName>
        <fullName evidence="3">Ovule protein</fullName>
    </submittedName>
</protein>
<evidence type="ECO:0000313" key="2">
    <source>
        <dbReference type="Proteomes" id="UP000095287"/>
    </source>
</evidence>
<evidence type="ECO:0000256" key="1">
    <source>
        <dbReference type="SAM" id="MobiDB-lite"/>
    </source>
</evidence>
<name>A0A1I7ZPU8_9BILA</name>
<keyword evidence="2" id="KW-1185">Reference proteome</keyword>
<dbReference type="Proteomes" id="UP000095287">
    <property type="component" value="Unplaced"/>
</dbReference>
<organism evidence="2 3">
    <name type="scientific">Steinernema glaseri</name>
    <dbReference type="NCBI Taxonomy" id="37863"/>
    <lineage>
        <taxon>Eukaryota</taxon>
        <taxon>Metazoa</taxon>
        <taxon>Ecdysozoa</taxon>
        <taxon>Nematoda</taxon>
        <taxon>Chromadorea</taxon>
        <taxon>Rhabditida</taxon>
        <taxon>Tylenchina</taxon>
        <taxon>Panagrolaimomorpha</taxon>
        <taxon>Strongyloidoidea</taxon>
        <taxon>Steinernematidae</taxon>
        <taxon>Steinernema</taxon>
    </lineage>
</organism>
<accession>A0A1I7ZPU8</accession>
<dbReference type="WBParaSite" id="L893_g2873.t1">
    <property type="protein sequence ID" value="L893_g2873.t1"/>
    <property type="gene ID" value="L893_g2873"/>
</dbReference>
<proteinExistence type="predicted"/>
<feature type="region of interest" description="Disordered" evidence="1">
    <location>
        <begin position="1"/>
        <end position="20"/>
    </location>
</feature>
<dbReference type="AlphaFoldDB" id="A0A1I7ZPU8"/>